<feature type="region of interest" description="Disordered" evidence="1">
    <location>
        <begin position="620"/>
        <end position="648"/>
    </location>
</feature>
<proteinExistence type="predicted"/>
<dbReference type="AlphaFoldDB" id="A0A5P1FQB7"/>
<accession>A0A5P1FQB7</accession>
<dbReference type="EMBL" id="CM007381">
    <property type="protein sequence ID" value="ONK79189.1"/>
    <property type="molecule type" value="Genomic_DNA"/>
</dbReference>
<protein>
    <submittedName>
        <fullName evidence="2">Uncharacterized protein</fullName>
    </submittedName>
</protein>
<evidence type="ECO:0000313" key="2">
    <source>
        <dbReference type="EMBL" id="ONK79189.1"/>
    </source>
</evidence>
<evidence type="ECO:0000256" key="1">
    <source>
        <dbReference type="SAM" id="MobiDB-lite"/>
    </source>
</evidence>
<dbReference type="Gramene" id="ONK79189">
    <property type="protein sequence ID" value="ONK79189"/>
    <property type="gene ID" value="A4U43_C01F3830"/>
</dbReference>
<feature type="region of interest" description="Disordered" evidence="1">
    <location>
        <begin position="1"/>
        <end position="80"/>
    </location>
</feature>
<gene>
    <name evidence="2" type="ORF">A4U43_C01F3830</name>
</gene>
<feature type="compositionally biased region" description="Low complexity" evidence="1">
    <location>
        <begin position="29"/>
        <end position="41"/>
    </location>
</feature>
<keyword evidence="3" id="KW-1185">Reference proteome</keyword>
<feature type="compositionally biased region" description="Basic and acidic residues" evidence="1">
    <location>
        <begin position="112"/>
        <end position="135"/>
    </location>
</feature>
<organism evidence="2 3">
    <name type="scientific">Asparagus officinalis</name>
    <name type="common">Garden asparagus</name>
    <dbReference type="NCBI Taxonomy" id="4686"/>
    <lineage>
        <taxon>Eukaryota</taxon>
        <taxon>Viridiplantae</taxon>
        <taxon>Streptophyta</taxon>
        <taxon>Embryophyta</taxon>
        <taxon>Tracheophyta</taxon>
        <taxon>Spermatophyta</taxon>
        <taxon>Magnoliopsida</taxon>
        <taxon>Liliopsida</taxon>
        <taxon>Asparagales</taxon>
        <taxon>Asparagaceae</taxon>
        <taxon>Asparagoideae</taxon>
        <taxon>Asparagus</taxon>
    </lineage>
</organism>
<feature type="compositionally biased region" description="Basic and acidic residues" evidence="1">
    <location>
        <begin position="164"/>
        <end position="180"/>
    </location>
</feature>
<dbReference type="Proteomes" id="UP000243459">
    <property type="component" value="Chromosome 1"/>
</dbReference>
<evidence type="ECO:0000313" key="3">
    <source>
        <dbReference type="Proteomes" id="UP000243459"/>
    </source>
</evidence>
<sequence>MPPGARKRKAAKRKNQRMAAVDNQHRQQQDSSTSPDPNPSSHGNEIETTPVVIEDDGDEPFETPRFQPETPRIPPETPYYSLERLRIGRRDDLEGLRFLAETPYYSTTDSEEIARRDEIEGSSEERVLVGENSKGFDVEITSKDEIDSLGDRKFEELESSDTSEGLKETKDEVTLEKPETENDVQLIEKYVDVDEERTPNASSGAVDVSSINEKDVKVVPWPYEEIDSINGEAKAGIENGDRDIETKFDKDEGLKKKKMDSLIEKKEHEFPATGNSKDVLELVQEILPQTDADFTSDKLGKSAEKSFLPIKSSGLIAEESTDKAEIIEKSVAVNEESTPMTMIEAINVSSSNEKVAKVVPWPDEDITAVNGEVNSDTEVVTFEKEGEVDGDRDLQMDVQKNKGLNENKLENLVEENEQTFLHIENSKDFTGSVEEILTEIDEDCATNKLDRSAGKNILPVKCSVLITEETVDEAQLVESSVSVDEERTPNYSIVAVDVSSSGEKEVKVVPWSNEERDSINEEVNDDFEVVTSDKKGEGGGDRDIQRQFQKSGSVEETKLEKLVKENAQLNAFTKRSKDVPESIQEVLPRIDEDLSNKLEKSAEKSFLPVKSSALITEKTADEAQSIEKPLSVDEKGTPNSSIGTVDVSSSNEKEVKVVLPDEGVDSVNAEVNGNIEIHNSEKGGEDGDRDLQTELQKSKGLKESELDNPVKENEYFFPGAGSSKDVDGSAQEILPRIDAALISNKLDNFFERSSLPIKNSLLITEEVTQGNRAQHMNPESEVGTINFSPVKEAADPSPDATQIEIAERNEIACNRPVVRRAPFWNCCGLFEVLTSVNK</sequence>
<reference evidence="3" key="1">
    <citation type="journal article" date="2017" name="Nat. Commun.">
        <title>The asparagus genome sheds light on the origin and evolution of a young Y chromosome.</title>
        <authorList>
            <person name="Harkess A."/>
            <person name="Zhou J."/>
            <person name="Xu C."/>
            <person name="Bowers J.E."/>
            <person name="Van der Hulst R."/>
            <person name="Ayyampalayam S."/>
            <person name="Mercati F."/>
            <person name="Riccardi P."/>
            <person name="McKain M.R."/>
            <person name="Kakrana A."/>
            <person name="Tang H."/>
            <person name="Ray J."/>
            <person name="Groenendijk J."/>
            <person name="Arikit S."/>
            <person name="Mathioni S.M."/>
            <person name="Nakano M."/>
            <person name="Shan H."/>
            <person name="Telgmann-Rauber A."/>
            <person name="Kanno A."/>
            <person name="Yue Z."/>
            <person name="Chen H."/>
            <person name="Li W."/>
            <person name="Chen Y."/>
            <person name="Xu X."/>
            <person name="Zhang Y."/>
            <person name="Luo S."/>
            <person name="Chen H."/>
            <person name="Gao J."/>
            <person name="Mao Z."/>
            <person name="Pires J.C."/>
            <person name="Luo M."/>
            <person name="Kudrna D."/>
            <person name="Wing R.A."/>
            <person name="Meyers B.C."/>
            <person name="Yi K."/>
            <person name="Kong H."/>
            <person name="Lavrijsen P."/>
            <person name="Sunseri F."/>
            <person name="Falavigna A."/>
            <person name="Ye Y."/>
            <person name="Leebens-Mack J.H."/>
            <person name="Chen G."/>
        </authorList>
    </citation>
    <scope>NUCLEOTIDE SEQUENCE [LARGE SCALE GENOMIC DNA]</scope>
    <source>
        <strain evidence="3">cv. DH0086</strain>
    </source>
</reference>
<feature type="region of interest" description="Disordered" evidence="1">
    <location>
        <begin position="107"/>
        <end position="135"/>
    </location>
</feature>
<name>A0A5P1FQB7_ASPOF</name>
<feature type="compositionally biased region" description="Basic residues" evidence="1">
    <location>
        <begin position="1"/>
        <end position="16"/>
    </location>
</feature>
<feature type="region of interest" description="Disordered" evidence="1">
    <location>
        <begin position="149"/>
        <end position="182"/>
    </location>
</feature>